<dbReference type="SUPFAM" id="SSF50978">
    <property type="entry name" value="WD40 repeat-like"/>
    <property type="match status" value="1"/>
</dbReference>
<evidence type="ECO:0000256" key="5">
    <source>
        <dbReference type="PIRNR" id="PIRNR017233"/>
    </source>
</evidence>
<evidence type="ECO:0000259" key="9">
    <source>
        <dbReference type="Pfam" id="PF23878"/>
    </source>
</evidence>
<dbReference type="InterPro" id="IPR056167">
    <property type="entry name" value="A-sol_ELP1"/>
</dbReference>
<dbReference type="InterPro" id="IPR056164">
    <property type="entry name" value="Beta-prop_ELP1_1st"/>
</dbReference>
<evidence type="ECO:0000256" key="3">
    <source>
        <dbReference type="ARBA" id="ARBA00022490"/>
    </source>
</evidence>
<feature type="domain" description="ELP1 alpha-solenoid" evidence="10">
    <location>
        <begin position="827"/>
        <end position="935"/>
    </location>
</feature>
<reference evidence="13" key="1">
    <citation type="submission" date="2019-03" db="EMBL/GenBank/DDBJ databases">
        <title>Snf2 controls pulcherriminic acid biosynthesis and connects pigmentation and antifungal activity of the yeast Metschnikowia pulcherrima.</title>
        <authorList>
            <person name="Gore-Lloyd D."/>
            <person name="Sumann I."/>
            <person name="Brachmann A.O."/>
            <person name="Schneeberger K."/>
            <person name="Ortiz-Merino R.A."/>
            <person name="Moreno-Beltran M."/>
            <person name="Schlaefli M."/>
            <person name="Kirner P."/>
            <person name="Santos Kron A."/>
            <person name="Wolfe K.H."/>
            <person name="Piel J."/>
            <person name="Ahrens C.H."/>
            <person name="Henk D."/>
            <person name="Freimoser F.M."/>
        </authorList>
    </citation>
    <scope>NUCLEOTIDE SEQUENCE [LARGE SCALE GENOMIC DNA]</scope>
    <source>
        <strain evidence="13">APC 1.2</strain>
    </source>
</reference>
<comment type="function">
    <text evidence="5">Component of the elongator complex which is required for multiple tRNA modifications, including mcm5U (5-methoxycarbonylmethyl uridine), mcm5s2U (5-methoxycarbonylmethyl-2-thiouridine), and ncm5U (5-carbamoylmethyl uridine). The elongator complex catalyzes formation of carboxymethyluridine in the wobble base at position 34 in tRNAs.</text>
</comment>
<keyword evidence="13" id="KW-1185">Reference proteome</keyword>
<keyword evidence="5" id="KW-0539">Nucleus</keyword>
<keyword evidence="3 5" id="KW-0963">Cytoplasm</keyword>
<dbReference type="Proteomes" id="UP000292447">
    <property type="component" value="Chromosome IV"/>
</dbReference>
<comment type="similarity">
    <text evidence="2 5">Belongs to the ELP1/IKA1 family.</text>
</comment>
<dbReference type="GO" id="GO:0033588">
    <property type="term" value="C:elongator holoenzyme complex"/>
    <property type="evidence" value="ECO:0007669"/>
    <property type="project" value="InterPro"/>
</dbReference>
<dbReference type="Pfam" id="PF23936">
    <property type="entry name" value="HB_ELP1"/>
    <property type="match status" value="1"/>
</dbReference>
<dbReference type="Pfam" id="PF23878">
    <property type="entry name" value="TPR_ELP1"/>
    <property type="match status" value="1"/>
</dbReference>
<evidence type="ECO:0000259" key="10">
    <source>
        <dbReference type="Pfam" id="PF23925"/>
    </source>
</evidence>
<evidence type="ECO:0000256" key="1">
    <source>
        <dbReference type="ARBA" id="ARBA00005043"/>
    </source>
</evidence>
<protein>
    <recommendedName>
        <fullName evidence="5">Elongator complex protein 1</fullName>
    </recommendedName>
</protein>
<name>A0A4V1AEK0_9ASCO</name>
<dbReference type="EMBL" id="CP034459">
    <property type="protein sequence ID" value="QBM89483.1"/>
    <property type="molecule type" value="Genomic_DNA"/>
</dbReference>
<dbReference type="STRING" id="2163413.A0A4V1AEK0"/>
<evidence type="ECO:0000259" key="11">
    <source>
        <dbReference type="Pfam" id="PF23936"/>
    </source>
</evidence>
<dbReference type="PANTHER" id="PTHR12747:SF0">
    <property type="entry name" value="ELONGATOR COMPLEX PROTEIN 1"/>
    <property type="match status" value="1"/>
</dbReference>
<dbReference type="InterPro" id="IPR056165">
    <property type="entry name" value="Beta-prop_ELP1_2nd"/>
</dbReference>
<feature type="domain" description="ELP1 first N-terminal beta-propeller" evidence="7">
    <location>
        <begin position="1"/>
        <end position="385"/>
    </location>
</feature>
<gene>
    <name evidence="12" type="primary">MPUL0D05560</name>
    <name evidence="12" type="ORF">METSCH_D05560</name>
</gene>
<dbReference type="GO" id="GO:0002926">
    <property type="term" value="P:tRNA wobble base 5-methoxycarbonylmethyl-2-thiouridinylation"/>
    <property type="evidence" value="ECO:0007669"/>
    <property type="project" value="TreeGrafter"/>
</dbReference>
<dbReference type="InterPro" id="IPR056166">
    <property type="entry name" value="TPR_ELP1"/>
</dbReference>
<dbReference type="PIRSF" id="PIRSF017233">
    <property type="entry name" value="IKAP"/>
    <property type="match status" value="1"/>
</dbReference>
<dbReference type="InterPro" id="IPR036322">
    <property type="entry name" value="WD40_repeat_dom_sf"/>
</dbReference>
<keyword evidence="4" id="KW-0819">tRNA processing</keyword>
<accession>A0A4V1AEK0</accession>
<feature type="region of interest" description="Disordered" evidence="6">
    <location>
        <begin position="1200"/>
        <end position="1231"/>
    </location>
</feature>
<evidence type="ECO:0000259" key="8">
    <source>
        <dbReference type="Pfam" id="PF23797"/>
    </source>
</evidence>
<dbReference type="SUPFAM" id="SSF69322">
    <property type="entry name" value="Tricorn protease domain 2"/>
    <property type="match status" value="1"/>
</dbReference>
<evidence type="ECO:0000256" key="4">
    <source>
        <dbReference type="ARBA" id="ARBA00022694"/>
    </source>
</evidence>
<evidence type="ECO:0000259" key="7">
    <source>
        <dbReference type="Pfam" id="PF04762"/>
    </source>
</evidence>
<dbReference type="Pfam" id="PF04762">
    <property type="entry name" value="Beta-prop_ELP1_1st"/>
    <property type="match status" value="1"/>
</dbReference>
<feature type="domain" description="ELP1 TPR" evidence="9">
    <location>
        <begin position="944"/>
        <end position="1110"/>
    </location>
</feature>
<proteinExistence type="inferred from homology"/>
<organism evidence="12 13">
    <name type="scientific">Metschnikowia aff. pulcherrima</name>
    <dbReference type="NCBI Taxonomy" id="2163413"/>
    <lineage>
        <taxon>Eukaryota</taxon>
        <taxon>Fungi</taxon>
        <taxon>Dikarya</taxon>
        <taxon>Ascomycota</taxon>
        <taxon>Saccharomycotina</taxon>
        <taxon>Pichiomycetes</taxon>
        <taxon>Metschnikowiaceae</taxon>
        <taxon>Metschnikowia</taxon>
    </lineage>
</organism>
<comment type="pathway">
    <text evidence="1">tRNA modification; 5-methoxycarbonylmethyl-2-thiouridine-tRNA biosynthesis.</text>
</comment>
<evidence type="ECO:0000256" key="6">
    <source>
        <dbReference type="SAM" id="MobiDB-lite"/>
    </source>
</evidence>
<dbReference type="UniPathway" id="UPA00988"/>
<feature type="domain" description="ELP1 three-helical bundle" evidence="11">
    <location>
        <begin position="1131"/>
        <end position="1297"/>
    </location>
</feature>
<comment type="subcellular location">
    <subcellularLocation>
        <location evidence="5">Cytoplasm</location>
    </subcellularLocation>
    <subcellularLocation>
        <location evidence="5">Nucleus</location>
    </subcellularLocation>
</comment>
<dbReference type="InterPro" id="IPR006849">
    <property type="entry name" value="Elp1"/>
</dbReference>
<dbReference type="GO" id="GO:0005634">
    <property type="term" value="C:nucleus"/>
    <property type="evidence" value="ECO:0007669"/>
    <property type="project" value="UniProtKB-SubCell"/>
</dbReference>
<feature type="domain" description="ELP1 N-terminal second beta-propeller" evidence="8">
    <location>
        <begin position="423"/>
        <end position="686"/>
    </location>
</feature>
<dbReference type="Pfam" id="PF23797">
    <property type="entry name" value="Beta-prop_ELP1_2nd"/>
    <property type="match status" value="1"/>
</dbReference>
<evidence type="ECO:0000313" key="13">
    <source>
        <dbReference type="Proteomes" id="UP000292447"/>
    </source>
</evidence>
<dbReference type="InterPro" id="IPR056169">
    <property type="entry name" value="HB_ELP1"/>
</dbReference>
<dbReference type="GO" id="GO:0005829">
    <property type="term" value="C:cytosol"/>
    <property type="evidence" value="ECO:0007669"/>
    <property type="project" value="TreeGrafter"/>
</dbReference>
<feature type="domain" description="ELP1 alpha-solenoid" evidence="10">
    <location>
        <begin position="710"/>
        <end position="793"/>
    </location>
</feature>
<evidence type="ECO:0000313" key="12">
    <source>
        <dbReference type="EMBL" id="QBM89483.1"/>
    </source>
</evidence>
<sequence length="1336" mass="149539">MRNLVLLNKGQILPESRTYPDLVPVDAVFDAVSDTVTVVLSSAESGVVEVQNFMKNGHVQVLASFPASGELLLFAHFSDTALLVFVFSDGDLITAQYDALNPDFDTTAVEIVGLIDSGLHAASWAPDEELLAVLTKEMNLLILSRHLEPVSERVLDPNDIRVADSKHVSVGWGTEETQFKGKGFKALEREREAIRHAGLDLKEDSELRDPTVAQAQRGTVSAFDTDAAKISWRGDCEYFAVSTKEDAVVEPAMEVIPRRVVRVFSREGELDSVLEAADGLEHNLAWRPSGSLIASTQRCQDEDGDDVLQVSFFERNGLRHGEFNTRLNPYEDTVLEMQWSCNSEVLACRLHDRVQVWTTKNYHWYLKQELFVGTENTEFIKFHPEKPLQLMVGTKSGLLMYNFAYKIASGPTVAGMDVGMTVVIDGTEAKITPLGVANVPPPISFREYELESSLSDVAVNATNGVFAMCTTTNDVFICTISVDEMKQNKQPHVKKIAGQSIASSGEMVKQVCFINDSVVAVLVDTPVSSRIVLYDVTGIEVPVASADLGARAVLVKPRADFTAAVAECIDGSLFEISKTGEVSYLTKFPQLCHEFEVATLDSDTDKMAISLGVSSNGKLFGNDTHLASGITSFKVTQDHVAVTNAHSQVCFVHLKNVLEQNAFQFLQNQNGADERVRQIERGSVLVSVIPLKYSVILQAPRGNLETICPRIMVLTGVRHFISKLDYRLAFVACRTHRIDLDLLHDYDSALFFGNVELFIKQIGTPEYLDLFVSCLHEEDVTKTKYRDTLSEAAPLDMSRLSLEPKQAEDSHPIQNNNGNLMADKGDAKTGLKVNKICSAVLEVLSLPQYESQFLQTRVTAYACQAPPNLAGALALISLLQDENEHERAITHLCFLADVNKLYDHALQIYDVKMALNIAQKSQKDPKEYLPFLQHLHVQTPLRKQFLIDDHLKHFSKALRWLYELGQEAVAEVDAYVVKHSLYKDALALYRYDEPRNKQVLALYAEYLFDEKKYAESAAIYEYLSQPEQALESYVLCRRWKEALSIARNLSQGVSEGDSQKSLVVSTAERLSCMLVDDHRYAEAAEIELSVLQNVELAVKLFCKSYQFDSAILLASEQGKPELIDGIVDSQLDESFGVIAELLADCTSQANSQLRRLRELRQKKQEDPYAFYGMPNDDADTPDNVSVAALETSTAPSFFTRYTGKTGSTAKTGALRKTSKNRKREERKRAKGRKGTIYEEEYLIRSVGRMVERLDQTELDALRLIFGLVRRRKLQQAHQLQHQWGVLTAFMQEHIVEIHDMSEKDRERINDDGEIYLLEEIPAPKIKHLPKLDLLDY</sequence>
<feature type="compositionally biased region" description="Low complexity" evidence="6">
    <location>
        <begin position="1202"/>
        <end position="1212"/>
    </location>
</feature>
<dbReference type="GO" id="GO:0000049">
    <property type="term" value="F:tRNA binding"/>
    <property type="evidence" value="ECO:0007669"/>
    <property type="project" value="TreeGrafter"/>
</dbReference>
<evidence type="ECO:0000256" key="2">
    <source>
        <dbReference type="ARBA" id="ARBA00006086"/>
    </source>
</evidence>
<dbReference type="Pfam" id="PF23925">
    <property type="entry name" value="A-sol_ELP1"/>
    <property type="match status" value="2"/>
</dbReference>
<dbReference type="PANTHER" id="PTHR12747">
    <property type="entry name" value="ELONGATOR COMPLEX PROTEIN 1"/>
    <property type="match status" value="1"/>
</dbReference>